<organism evidence="1 2">
    <name type="scientific">Albugo candida</name>
    <dbReference type="NCBI Taxonomy" id="65357"/>
    <lineage>
        <taxon>Eukaryota</taxon>
        <taxon>Sar</taxon>
        <taxon>Stramenopiles</taxon>
        <taxon>Oomycota</taxon>
        <taxon>Peronosporomycetes</taxon>
        <taxon>Albuginales</taxon>
        <taxon>Albuginaceae</taxon>
        <taxon>Albugo</taxon>
    </lineage>
</organism>
<reference evidence="1 2" key="1">
    <citation type="submission" date="2012-05" db="EMBL/GenBank/DDBJ databases">
        <title>Recombination and specialization in a pathogen metapopulation.</title>
        <authorList>
            <person name="Gardiner A."/>
            <person name="Kemen E."/>
            <person name="Schultz-Larsen T."/>
            <person name="MacLean D."/>
            <person name="Van Oosterhout C."/>
            <person name="Jones J.D.G."/>
        </authorList>
    </citation>
    <scope>NUCLEOTIDE SEQUENCE [LARGE SCALE GENOMIC DNA]</scope>
    <source>
        <strain evidence="1 2">Ac Nc2</strain>
    </source>
</reference>
<evidence type="ECO:0000313" key="1">
    <source>
        <dbReference type="EMBL" id="CCI47676.1"/>
    </source>
</evidence>
<sequence>MPSRSWFNVGSTARMRVSSVISGLWCDFFKGTFRSARTNTRFPWSEVLSESSLRPNLELEDAARVKIDNNENRSLLKRCKRWRECISVHTESSIRTISVLSFRSVPKNFKTIQTGISLFDQGYKLTE</sequence>
<name>A0A024GLR1_9STRA</name>
<protein>
    <submittedName>
        <fullName evidence="1">Uncharacterized protein</fullName>
    </submittedName>
</protein>
<comment type="caution">
    <text evidence="1">The sequence shown here is derived from an EMBL/GenBank/DDBJ whole genome shotgun (WGS) entry which is preliminary data.</text>
</comment>
<dbReference type="AlphaFoldDB" id="A0A024GLR1"/>
<evidence type="ECO:0000313" key="2">
    <source>
        <dbReference type="Proteomes" id="UP000053237"/>
    </source>
</evidence>
<dbReference type="Proteomes" id="UP000053237">
    <property type="component" value="Unassembled WGS sequence"/>
</dbReference>
<dbReference type="InParanoid" id="A0A024GLR1"/>
<keyword evidence="2" id="KW-1185">Reference proteome</keyword>
<accession>A0A024GLR1</accession>
<dbReference type="EMBL" id="CAIX01000180">
    <property type="protein sequence ID" value="CCI47676.1"/>
    <property type="molecule type" value="Genomic_DNA"/>
</dbReference>
<proteinExistence type="predicted"/>
<gene>
    <name evidence="1" type="ORF">BN9_086830</name>
</gene>